<evidence type="ECO:0000259" key="6">
    <source>
        <dbReference type="PROSITE" id="PS50262"/>
    </source>
</evidence>
<feature type="transmembrane region" description="Helical" evidence="5">
    <location>
        <begin position="29"/>
        <end position="57"/>
    </location>
</feature>
<dbReference type="InterPro" id="IPR017452">
    <property type="entry name" value="GPCR_Rhodpsn_7TM"/>
</dbReference>
<evidence type="ECO:0000313" key="8">
    <source>
        <dbReference type="Proteomes" id="UP000186922"/>
    </source>
</evidence>
<feature type="domain" description="G-protein coupled receptors family 1 profile" evidence="6">
    <location>
        <begin position="1"/>
        <end position="190"/>
    </location>
</feature>
<evidence type="ECO:0000256" key="5">
    <source>
        <dbReference type="SAM" id="Phobius"/>
    </source>
</evidence>
<evidence type="ECO:0000256" key="1">
    <source>
        <dbReference type="ARBA" id="ARBA00004370"/>
    </source>
</evidence>
<keyword evidence="3 5" id="KW-1133">Transmembrane helix</keyword>
<dbReference type="Gene3D" id="1.20.1070.10">
    <property type="entry name" value="Rhodopsin 7-helix transmembrane proteins"/>
    <property type="match status" value="1"/>
</dbReference>
<protein>
    <recommendedName>
        <fullName evidence="6">G-protein coupled receptors family 1 profile domain-containing protein</fullName>
    </recommendedName>
</protein>
<reference evidence="7 8" key="1">
    <citation type="journal article" date="2016" name="Nat. Commun.">
        <title>Extremotolerant tardigrade genome and improved radiotolerance of human cultured cells by tardigrade-unique protein.</title>
        <authorList>
            <person name="Hashimoto T."/>
            <person name="Horikawa D.D."/>
            <person name="Saito Y."/>
            <person name="Kuwahara H."/>
            <person name="Kozuka-Hata H."/>
            <person name="Shin-I T."/>
            <person name="Minakuchi Y."/>
            <person name="Ohishi K."/>
            <person name="Motoyama A."/>
            <person name="Aizu T."/>
            <person name="Enomoto A."/>
            <person name="Kondo K."/>
            <person name="Tanaka S."/>
            <person name="Hara Y."/>
            <person name="Koshikawa S."/>
            <person name="Sagara H."/>
            <person name="Miura T."/>
            <person name="Yokobori S."/>
            <person name="Miyagawa K."/>
            <person name="Suzuki Y."/>
            <person name="Kubo T."/>
            <person name="Oyama M."/>
            <person name="Kohara Y."/>
            <person name="Fujiyama A."/>
            <person name="Arakawa K."/>
            <person name="Katayama T."/>
            <person name="Toyoda A."/>
            <person name="Kunieda T."/>
        </authorList>
    </citation>
    <scope>NUCLEOTIDE SEQUENCE [LARGE SCALE GENOMIC DNA]</scope>
    <source>
        <strain evidence="7 8">YOKOZUNA-1</strain>
    </source>
</reference>
<name>A0A1D1VBP5_RAMVA</name>
<dbReference type="STRING" id="947166.A0A1D1VBP5"/>
<organism evidence="7 8">
    <name type="scientific">Ramazzottius varieornatus</name>
    <name type="common">Water bear</name>
    <name type="synonym">Tardigrade</name>
    <dbReference type="NCBI Taxonomy" id="947166"/>
    <lineage>
        <taxon>Eukaryota</taxon>
        <taxon>Metazoa</taxon>
        <taxon>Ecdysozoa</taxon>
        <taxon>Tardigrada</taxon>
        <taxon>Eutardigrada</taxon>
        <taxon>Parachela</taxon>
        <taxon>Hypsibioidea</taxon>
        <taxon>Ramazzottiidae</taxon>
        <taxon>Ramazzottius</taxon>
    </lineage>
</organism>
<sequence>MLFLYEQDRIDGYLQCWISFPSQVYWQVYFSSVSITLFFMPVIIIISCFAVVLRIIWVRGKDLQFEEAMSLSRQDSFEGSTSRAGSVLYRSKRLVVGNGNTGAQTPAGSQTQTIRSEVVRGLIPRAKIKTTKMALVIVLVFIACWSPYCIYDLLDVFQHVEFADPQTKIAVSTLMQSLAPLNSVANPVISCLYLRREITRGLYRIQRTLRRRAKKAKPTVTRNYSFPSACQRPSEWNNLPKDSFIDMAVPPNSAMSIKCCANGSTAMTREDSRDGVERTNSSTRFPLVSLPFTQSTHLSNKVVYD</sequence>
<evidence type="ECO:0000256" key="2">
    <source>
        <dbReference type="ARBA" id="ARBA00022692"/>
    </source>
</evidence>
<keyword evidence="8" id="KW-1185">Reference proteome</keyword>
<keyword evidence="2 5" id="KW-0812">Transmembrane</keyword>
<dbReference type="PANTHER" id="PTHR24224:SF6">
    <property type="entry name" value="CARDIOACCELERATORY PEPTIDE RECEPTOR-RELATED"/>
    <property type="match status" value="1"/>
</dbReference>
<dbReference type="OrthoDB" id="5987909at2759"/>
<gene>
    <name evidence="7" type="primary">RvY_08776</name>
    <name evidence="7" type="synonym">RvY_08776.1</name>
    <name evidence="7" type="ORF">RvY_08776-1</name>
</gene>
<dbReference type="InterPro" id="IPR052665">
    <property type="entry name" value="Neuropeptide-GPCR"/>
</dbReference>
<feature type="transmembrane region" description="Helical" evidence="5">
    <location>
        <begin position="174"/>
        <end position="194"/>
    </location>
</feature>
<dbReference type="EMBL" id="BDGG01000004">
    <property type="protein sequence ID" value="GAU97492.1"/>
    <property type="molecule type" value="Genomic_DNA"/>
</dbReference>
<comment type="subcellular location">
    <subcellularLocation>
        <location evidence="1">Membrane</location>
    </subcellularLocation>
</comment>
<dbReference type="PANTHER" id="PTHR24224">
    <property type="entry name" value="CARDIOACCELERATORY PEPTIDE RECEPTOR-RELATED"/>
    <property type="match status" value="1"/>
</dbReference>
<accession>A0A1D1VBP5</accession>
<dbReference type="AlphaFoldDB" id="A0A1D1VBP5"/>
<comment type="caution">
    <text evidence="7">The sequence shown here is derived from an EMBL/GenBank/DDBJ whole genome shotgun (WGS) entry which is preliminary data.</text>
</comment>
<evidence type="ECO:0000256" key="4">
    <source>
        <dbReference type="ARBA" id="ARBA00023136"/>
    </source>
</evidence>
<evidence type="ECO:0000313" key="7">
    <source>
        <dbReference type="EMBL" id="GAU97492.1"/>
    </source>
</evidence>
<dbReference type="GO" id="GO:0008188">
    <property type="term" value="F:neuropeptide receptor activity"/>
    <property type="evidence" value="ECO:0007669"/>
    <property type="project" value="TreeGrafter"/>
</dbReference>
<dbReference type="Proteomes" id="UP000186922">
    <property type="component" value="Unassembled WGS sequence"/>
</dbReference>
<dbReference type="GO" id="GO:0005886">
    <property type="term" value="C:plasma membrane"/>
    <property type="evidence" value="ECO:0007669"/>
    <property type="project" value="TreeGrafter"/>
</dbReference>
<keyword evidence="4 5" id="KW-0472">Membrane</keyword>
<dbReference type="PRINTS" id="PR00237">
    <property type="entry name" value="GPCRRHODOPSN"/>
</dbReference>
<feature type="transmembrane region" description="Helical" evidence="5">
    <location>
        <begin position="133"/>
        <end position="154"/>
    </location>
</feature>
<dbReference type="InterPro" id="IPR000276">
    <property type="entry name" value="GPCR_Rhodpsn"/>
</dbReference>
<proteinExistence type="predicted"/>
<dbReference type="PROSITE" id="PS50262">
    <property type="entry name" value="G_PROTEIN_RECEP_F1_2"/>
    <property type="match status" value="1"/>
</dbReference>
<dbReference type="SUPFAM" id="SSF81321">
    <property type="entry name" value="Family A G protein-coupled receptor-like"/>
    <property type="match status" value="1"/>
</dbReference>
<evidence type="ECO:0000256" key="3">
    <source>
        <dbReference type="ARBA" id="ARBA00022989"/>
    </source>
</evidence>
<dbReference type="Pfam" id="PF00001">
    <property type="entry name" value="7tm_1"/>
    <property type="match status" value="1"/>
</dbReference>